<name>A0A4V3YWB7_9BURK</name>
<reference evidence="1 2" key="1">
    <citation type="submission" date="2019-04" db="EMBL/GenBank/DDBJ databases">
        <title>Lampropedia sp YIM MLB12 draf genome.</title>
        <authorList>
            <person name="Wang Y.-X."/>
        </authorList>
    </citation>
    <scope>NUCLEOTIDE SEQUENCE [LARGE SCALE GENOMIC DNA]</scope>
    <source>
        <strain evidence="1 2">YIM MLB12</strain>
    </source>
</reference>
<gene>
    <name evidence="1" type="ORF">E8K88_17370</name>
</gene>
<protein>
    <submittedName>
        <fullName evidence="1">Uncharacterized protein</fullName>
    </submittedName>
</protein>
<evidence type="ECO:0000313" key="2">
    <source>
        <dbReference type="Proteomes" id="UP000306236"/>
    </source>
</evidence>
<dbReference type="Proteomes" id="UP000306236">
    <property type="component" value="Unassembled WGS sequence"/>
</dbReference>
<dbReference type="AlphaFoldDB" id="A0A4V3YWB7"/>
<sequence>MAAAAVAVESACNTQSPSACWSERLGRFVKVVAAYNFCVWFKTAQDLIDSMPLIVRWKLVLPIEYIWLFLNGVNSWCIASMDCLQGVFGKGLAVHNPPFSMHPGKKMAASASPLFSLLRSVV</sequence>
<accession>A0A4V3YWB7</accession>
<organism evidence="1 2">
    <name type="scientific">Lampropedia aestuarii</name>
    <dbReference type="NCBI Taxonomy" id="2562762"/>
    <lineage>
        <taxon>Bacteria</taxon>
        <taxon>Pseudomonadati</taxon>
        <taxon>Pseudomonadota</taxon>
        <taxon>Betaproteobacteria</taxon>
        <taxon>Burkholderiales</taxon>
        <taxon>Comamonadaceae</taxon>
        <taxon>Lampropedia</taxon>
    </lineage>
</organism>
<keyword evidence="2" id="KW-1185">Reference proteome</keyword>
<evidence type="ECO:0000313" key="1">
    <source>
        <dbReference type="EMBL" id="THJ30702.1"/>
    </source>
</evidence>
<dbReference type="RefSeq" id="WP_136407939.1">
    <property type="nucleotide sequence ID" value="NZ_SSWX01000037.1"/>
</dbReference>
<proteinExistence type="predicted"/>
<comment type="caution">
    <text evidence="1">The sequence shown here is derived from an EMBL/GenBank/DDBJ whole genome shotgun (WGS) entry which is preliminary data.</text>
</comment>
<dbReference type="EMBL" id="SSWX01000037">
    <property type="protein sequence ID" value="THJ30702.1"/>
    <property type="molecule type" value="Genomic_DNA"/>
</dbReference>